<dbReference type="EMBL" id="CAJOBE010013825">
    <property type="protein sequence ID" value="CAF4170269.1"/>
    <property type="molecule type" value="Genomic_DNA"/>
</dbReference>
<feature type="region of interest" description="Disordered" evidence="1">
    <location>
        <begin position="1"/>
        <end position="37"/>
    </location>
</feature>
<gene>
    <name evidence="2" type="ORF">FNK824_LOCUS34651</name>
</gene>
<reference evidence="2" key="1">
    <citation type="submission" date="2021-02" db="EMBL/GenBank/DDBJ databases">
        <authorList>
            <person name="Nowell W R."/>
        </authorList>
    </citation>
    <scope>NUCLEOTIDE SEQUENCE</scope>
</reference>
<evidence type="ECO:0000313" key="2">
    <source>
        <dbReference type="EMBL" id="CAF4170269.1"/>
    </source>
</evidence>
<dbReference type="AlphaFoldDB" id="A0A819ZYZ7"/>
<accession>A0A819ZYZ7</accession>
<feature type="non-terminal residue" evidence="2">
    <location>
        <position position="37"/>
    </location>
</feature>
<name>A0A819ZYZ7_9BILA</name>
<protein>
    <submittedName>
        <fullName evidence="2">Uncharacterized protein</fullName>
    </submittedName>
</protein>
<evidence type="ECO:0000256" key="1">
    <source>
        <dbReference type="SAM" id="MobiDB-lite"/>
    </source>
</evidence>
<feature type="compositionally biased region" description="Basic and acidic residues" evidence="1">
    <location>
        <begin position="1"/>
        <end position="11"/>
    </location>
</feature>
<dbReference type="Proteomes" id="UP000663874">
    <property type="component" value="Unassembled WGS sequence"/>
</dbReference>
<proteinExistence type="predicted"/>
<organism evidence="2 3">
    <name type="scientific">Rotaria sordida</name>
    <dbReference type="NCBI Taxonomy" id="392033"/>
    <lineage>
        <taxon>Eukaryota</taxon>
        <taxon>Metazoa</taxon>
        <taxon>Spiralia</taxon>
        <taxon>Gnathifera</taxon>
        <taxon>Rotifera</taxon>
        <taxon>Eurotatoria</taxon>
        <taxon>Bdelloidea</taxon>
        <taxon>Philodinida</taxon>
        <taxon>Philodinidae</taxon>
        <taxon>Rotaria</taxon>
    </lineage>
</organism>
<evidence type="ECO:0000313" key="3">
    <source>
        <dbReference type="Proteomes" id="UP000663874"/>
    </source>
</evidence>
<sequence>MSKRPAPKDSSGRITKLLKSIDNNGKDESFDDDETTE</sequence>
<comment type="caution">
    <text evidence="2">The sequence shown here is derived from an EMBL/GenBank/DDBJ whole genome shotgun (WGS) entry which is preliminary data.</text>
</comment>